<organism evidence="2 3">
    <name type="scientific">Rhizopus stolonifer</name>
    <name type="common">Rhizopus nigricans</name>
    <dbReference type="NCBI Taxonomy" id="4846"/>
    <lineage>
        <taxon>Eukaryota</taxon>
        <taxon>Fungi</taxon>
        <taxon>Fungi incertae sedis</taxon>
        <taxon>Mucoromycota</taxon>
        <taxon>Mucoromycotina</taxon>
        <taxon>Mucoromycetes</taxon>
        <taxon>Mucorales</taxon>
        <taxon>Mucorineae</taxon>
        <taxon>Rhizopodaceae</taxon>
        <taxon>Rhizopus</taxon>
    </lineage>
</organism>
<sequence length="393" mass="44443">SSSGVDHTSKTSSSSNRTSTSSLSYQNKLSIEDRLVLEATHSKINKKRLLKSGACVENTIYKKTIDFSHEHPLHSYIINTNDETWKAAFKPDKVKEILEASSNNGFNNPLPNEMLDMLFKLDKKKTFDEIYQAFKYVEVDRYDQRTLYWLKESILNYIDLFYDEKQITMYTEKDLLEEVYGFIRRSRTLCCTRTETDSGSMASSEVKNGSRTLGTNQALARQAAGDHADLVFKSLSTEVACVEIGLENLGSKGTKELQEKLFKTPKMMKAFCARITEQYPQAKTEEIKIIGYIISGMYITALEMSFKKGSIALISSSERLKMPESIKQIPALLPPVLALVYNCTQAIKNTVDYIDDVSSSFSLNRIPAANLTFFPPCFVPGTKNDKKRKTSEI</sequence>
<name>A0A367JWS8_RHIST</name>
<reference evidence="2 3" key="1">
    <citation type="journal article" date="2018" name="G3 (Bethesda)">
        <title>Phylogenetic and Phylogenomic Definition of Rhizopus Species.</title>
        <authorList>
            <person name="Gryganskyi A.P."/>
            <person name="Golan J."/>
            <person name="Dolatabadi S."/>
            <person name="Mondo S."/>
            <person name="Robb S."/>
            <person name="Idnurm A."/>
            <person name="Muszewska A."/>
            <person name="Steczkiewicz K."/>
            <person name="Masonjones S."/>
            <person name="Liao H.L."/>
            <person name="Gajdeczka M.T."/>
            <person name="Anike F."/>
            <person name="Vuek A."/>
            <person name="Anishchenko I.M."/>
            <person name="Voigt K."/>
            <person name="de Hoog G.S."/>
            <person name="Smith M.E."/>
            <person name="Heitman J."/>
            <person name="Vilgalys R."/>
            <person name="Stajich J.E."/>
        </authorList>
    </citation>
    <scope>NUCLEOTIDE SEQUENCE [LARGE SCALE GENOMIC DNA]</scope>
    <source>
        <strain evidence="2 3">LSU 92-RS-03</strain>
    </source>
</reference>
<keyword evidence="3" id="KW-1185">Reference proteome</keyword>
<comment type="caution">
    <text evidence="2">The sequence shown here is derived from an EMBL/GenBank/DDBJ whole genome shotgun (WGS) entry which is preliminary data.</text>
</comment>
<dbReference type="EMBL" id="PJQM01002571">
    <property type="protein sequence ID" value="RCH94319.1"/>
    <property type="molecule type" value="Genomic_DNA"/>
</dbReference>
<dbReference type="OrthoDB" id="2271149at2759"/>
<gene>
    <name evidence="2" type="ORF">CU098_010068</name>
</gene>
<evidence type="ECO:0000313" key="2">
    <source>
        <dbReference type="EMBL" id="RCH94319.1"/>
    </source>
</evidence>
<feature type="region of interest" description="Disordered" evidence="1">
    <location>
        <begin position="1"/>
        <end position="23"/>
    </location>
</feature>
<dbReference type="AlphaFoldDB" id="A0A367JWS8"/>
<protein>
    <submittedName>
        <fullName evidence="2">Uncharacterized protein</fullName>
    </submittedName>
</protein>
<dbReference type="Proteomes" id="UP000253551">
    <property type="component" value="Unassembled WGS sequence"/>
</dbReference>
<evidence type="ECO:0000256" key="1">
    <source>
        <dbReference type="SAM" id="MobiDB-lite"/>
    </source>
</evidence>
<proteinExistence type="predicted"/>
<evidence type="ECO:0000313" key="3">
    <source>
        <dbReference type="Proteomes" id="UP000253551"/>
    </source>
</evidence>
<feature type="non-terminal residue" evidence="2">
    <location>
        <position position="1"/>
    </location>
</feature>
<accession>A0A367JWS8</accession>